<organism evidence="1 2">
    <name type="scientific">Myotis myotis</name>
    <name type="common">Greater mouse-eared bat</name>
    <name type="synonym">Vespertilio myotis</name>
    <dbReference type="NCBI Taxonomy" id="51298"/>
    <lineage>
        <taxon>Eukaryota</taxon>
        <taxon>Metazoa</taxon>
        <taxon>Chordata</taxon>
        <taxon>Craniata</taxon>
        <taxon>Vertebrata</taxon>
        <taxon>Euteleostomi</taxon>
        <taxon>Mammalia</taxon>
        <taxon>Eutheria</taxon>
        <taxon>Laurasiatheria</taxon>
        <taxon>Chiroptera</taxon>
        <taxon>Yangochiroptera</taxon>
        <taxon>Vespertilionidae</taxon>
        <taxon>Myotis</taxon>
    </lineage>
</organism>
<dbReference type="EMBL" id="JABWUV010000021">
    <property type="protein sequence ID" value="KAF6279872.1"/>
    <property type="molecule type" value="Genomic_DNA"/>
</dbReference>
<evidence type="ECO:0000313" key="1">
    <source>
        <dbReference type="EMBL" id="KAF6279872.1"/>
    </source>
</evidence>
<gene>
    <name evidence="1" type="ORF">mMyoMyo1_010131</name>
</gene>
<sequence>MFLSLSLPTSSLGPLDLSIRHLLQVPQPRMSPRFSGNSVHRGNCSLGPAGPSPSFLLPWHHASSLPNPLLHLLSWLGLETGWSLFKFTAIAALPAGRPAALPSLPTHIAQLLSSPRSSVR</sequence>
<proteinExistence type="predicted"/>
<accession>A0A7J7RUL1</accession>
<dbReference type="AlphaFoldDB" id="A0A7J7RUL1"/>
<dbReference type="Proteomes" id="UP000527355">
    <property type="component" value="Unassembled WGS sequence"/>
</dbReference>
<protein>
    <submittedName>
        <fullName evidence="1">Uncharacterized protein</fullName>
    </submittedName>
</protein>
<name>A0A7J7RUL1_MYOMY</name>
<evidence type="ECO:0000313" key="2">
    <source>
        <dbReference type="Proteomes" id="UP000527355"/>
    </source>
</evidence>
<comment type="caution">
    <text evidence="1">The sequence shown here is derived from an EMBL/GenBank/DDBJ whole genome shotgun (WGS) entry which is preliminary data.</text>
</comment>
<keyword evidence="2" id="KW-1185">Reference proteome</keyword>
<reference evidence="1 2" key="1">
    <citation type="journal article" date="2020" name="Nature">
        <title>Six reference-quality genomes reveal evolution of bat adaptations.</title>
        <authorList>
            <person name="Jebb D."/>
            <person name="Huang Z."/>
            <person name="Pippel M."/>
            <person name="Hughes G.M."/>
            <person name="Lavrichenko K."/>
            <person name="Devanna P."/>
            <person name="Winkler S."/>
            <person name="Jermiin L.S."/>
            <person name="Skirmuntt E.C."/>
            <person name="Katzourakis A."/>
            <person name="Burkitt-Gray L."/>
            <person name="Ray D.A."/>
            <person name="Sullivan K.A.M."/>
            <person name="Roscito J.G."/>
            <person name="Kirilenko B.M."/>
            <person name="Davalos L.M."/>
            <person name="Corthals A.P."/>
            <person name="Power M.L."/>
            <person name="Jones G."/>
            <person name="Ransome R.D."/>
            <person name="Dechmann D.K.N."/>
            <person name="Locatelli A.G."/>
            <person name="Puechmaille S.J."/>
            <person name="Fedrigo O."/>
            <person name="Jarvis E.D."/>
            <person name="Hiller M."/>
            <person name="Vernes S.C."/>
            <person name="Myers E.W."/>
            <person name="Teeling E.C."/>
        </authorList>
    </citation>
    <scope>NUCLEOTIDE SEQUENCE [LARGE SCALE GENOMIC DNA]</scope>
    <source>
        <strain evidence="1">MMyoMyo1</strain>
        <tissue evidence="1">Flight muscle</tissue>
    </source>
</reference>